<dbReference type="EMBL" id="JACGCI010000017">
    <property type="protein sequence ID" value="KAF6759056.1"/>
    <property type="molecule type" value="Genomic_DNA"/>
</dbReference>
<dbReference type="Proteomes" id="UP000521943">
    <property type="component" value="Unassembled WGS sequence"/>
</dbReference>
<gene>
    <name evidence="2" type="ORF">DFP72DRAFT_988925</name>
</gene>
<accession>A0A8H6I5B8</accession>
<protein>
    <submittedName>
        <fullName evidence="2">Uncharacterized protein</fullName>
    </submittedName>
</protein>
<dbReference type="Pfam" id="PF18759">
    <property type="entry name" value="Plavaka"/>
    <property type="match status" value="1"/>
</dbReference>
<keyword evidence="1" id="KW-0732">Signal</keyword>
<dbReference type="OrthoDB" id="2576233at2759"/>
<sequence>MSKEIIGSKAHLRCLLLLLIVRQRRLEGASSTKIFLFNRTYIDVPTPVDHGYTPPHIIGYGKSAGAPVSRQCTSDETYQSDLPLRAAGVYYPFSSKTDWEIARWAKLHCNLSASAVTDLLAIDGVVDSLGLSFKNSVELNKIVDSQLPSQRPRFQQTSFELEGEMFDIYHRDVLACVKALFSDPEFAPYLKYAPEQHYEDDSGETRLYHDMHTGEWWWDTQKQIDKNGRGGTVIPIILSSDKTQLTLFRNNLQIRRRPSYRAYVLLAYLPTSRLLHITNKAARRRCLLNVYHSCMSKILSPLIQPGLEGMEVTNGNGDVYRGHPIYAAFIGDYPEQVQTTCTYTGDCVGCPATHGTLQDFDPDEANHAWRPLNRLLDALDAIDDDPQGYRDLAKELGVKPVVDPFWKDVPFAHVYRSITPDVLHQLYQGVVKHLIAWLTTACGAAEIDARCRRFPPNHNIHLFMKGITSLSRVSGKEHAYMCQILLGLVLDVRLEDGASNVSLQRAVRAILDFGYLAQYTVHSTTTLALLEAALASFHDNKHIFVTLGIRDNFNVPKLHFASHYVRSIKLYGTTDNFNTEYTERLHIDLAKDAYHATNHKDEFTQMGRWLERKEKMYRHEQFIEYRLRSASTIPGTIANAVPLASESWIAPGLDQRRILRMSKVPTCKSVALDTIKSPNGYGAVHFLPALYRFVALCNDPGISRQLLNRAVENTFISCRYIPVWHLVKYQRIDPLTQKAVTSDTVHAHPPMRDSKGRTVPARFDTVLVNEGSGEESGVQGRRIGRVRVVFSLPDLVVQSMFRSPATVPAHLAYVEWYTSFRSRVDPVTGLYVVSKSMLPDNTVLASVVPLSYIYRSVHLFPKFGPIAPTSWTSTNVLDKRPTFFLNPYTDRHLFTELNRPINTA</sequence>
<feature type="chain" id="PRO_5034804433" evidence="1">
    <location>
        <begin position="29"/>
        <end position="904"/>
    </location>
</feature>
<evidence type="ECO:0000313" key="2">
    <source>
        <dbReference type="EMBL" id="KAF6759056.1"/>
    </source>
</evidence>
<keyword evidence="3" id="KW-1185">Reference proteome</keyword>
<organism evidence="2 3">
    <name type="scientific">Ephemerocybe angulata</name>
    <dbReference type="NCBI Taxonomy" id="980116"/>
    <lineage>
        <taxon>Eukaryota</taxon>
        <taxon>Fungi</taxon>
        <taxon>Dikarya</taxon>
        <taxon>Basidiomycota</taxon>
        <taxon>Agaricomycotina</taxon>
        <taxon>Agaricomycetes</taxon>
        <taxon>Agaricomycetidae</taxon>
        <taxon>Agaricales</taxon>
        <taxon>Agaricineae</taxon>
        <taxon>Psathyrellaceae</taxon>
        <taxon>Ephemerocybe</taxon>
    </lineage>
</organism>
<feature type="signal peptide" evidence="1">
    <location>
        <begin position="1"/>
        <end position="28"/>
    </location>
</feature>
<reference evidence="2 3" key="1">
    <citation type="submission" date="2020-07" db="EMBL/GenBank/DDBJ databases">
        <title>Comparative genomics of pyrophilous fungi reveals a link between fire events and developmental genes.</title>
        <authorList>
            <consortium name="DOE Joint Genome Institute"/>
            <person name="Steindorff A.S."/>
            <person name="Carver A."/>
            <person name="Calhoun S."/>
            <person name="Stillman K."/>
            <person name="Liu H."/>
            <person name="Lipzen A."/>
            <person name="Pangilinan J."/>
            <person name="Labutti K."/>
            <person name="Bruns T.D."/>
            <person name="Grigoriev I.V."/>
        </authorList>
    </citation>
    <scope>NUCLEOTIDE SEQUENCE [LARGE SCALE GENOMIC DNA]</scope>
    <source>
        <strain evidence="2 3">CBS 144469</strain>
    </source>
</reference>
<evidence type="ECO:0000313" key="3">
    <source>
        <dbReference type="Proteomes" id="UP000521943"/>
    </source>
</evidence>
<dbReference type="InterPro" id="IPR041078">
    <property type="entry name" value="Plavaka"/>
</dbReference>
<comment type="caution">
    <text evidence="2">The sequence shown here is derived from an EMBL/GenBank/DDBJ whole genome shotgun (WGS) entry which is preliminary data.</text>
</comment>
<proteinExistence type="predicted"/>
<name>A0A8H6I5B8_9AGAR</name>
<dbReference type="AlphaFoldDB" id="A0A8H6I5B8"/>
<evidence type="ECO:0000256" key="1">
    <source>
        <dbReference type="SAM" id="SignalP"/>
    </source>
</evidence>